<dbReference type="GO" id="GO:0061631">
    <property type="term" value="F:ubiquitin conjugating enzyme activity"/>
    <property type="evidence" value="ECO:0007669"/>
    <property type="project" value="UniProtKB-EC"/>
</dbReference>
<protein>
    <recommendedName>
        <fullName evidence="1">E2 ubiquitin-conjugating enzyme</fullName>
        <ecNumber evidence="1">2.3.2.23</ecNumber>
    </recommendedName>
</protein>
<feature type="domain" description="UBC core" evidence="8">
    <location>
        <begin position="5"/>
        <end position="155"/>
    </location>
</feature>
<evidence type="ECO:0000313" key="10">
    <source>
        <dbReference type="Proteomes" id="UP000469890"/>
    </source>
</evidence>
<dbReference type="Proteomes" id="UP000469890">
    <property type="component" value="Unassembled WGS sequence"/>
</dbReference>
<dbReference type="FunFam" id="3.10.110.10:FF:000060">
    <property type="entry name" value="Ubiquitin conjugating enzyme (UbcB)"/>
    <property type="match status" value="1"/>
</dbReference>
<comment type="similarity">
    <text evidence="7">Belongs to the ubiquitin-conjugating enzyme family.</text>
</comment>
<proteinExistence type="inferred from homology"/>
<keyword evidence="4 7" id="KW-0833">Ubl conjugation pathway</keyword>
<gene>
    <name evidence="9" type="primary">mcubc4c</name>
    <name evidence="9" type="ORF">FB192DRAFT_1017730</name>
</gene>
<evidence type="ECO:0000256" key="4">
    <source>
        <dbReference type="ARBA" id="ARBA00022786"/>
    </source>
</evidence>
<dbReference type="InterPro" id="IPR016135">
    <property type="entry name" value="UBQ-conjugating_enzyme/RWD"/>
</dbReference>
<evidence type="ECO:0000256" key="3">
    <source>
        <dbReference type="ARBA" id="ARBA00022741"/>
    </source>
</evidence>
<dbReference type="PROSITE" id="PS00183">
    <property type="entry name" value="UBC_1"/>
    <property type="match status" value="1"/>
</dbReference>
<accession>A0A8H4BRA4</accession>
<organism evidence="9 10">
    <name type="scientific">Mucor circinelloides f. lusitanicus</name>
    <name type="common">Mucor racemosus var. lusitanicus</name>
    <dbReference type="NCBI Taxonomy" id="29924"/>
    <lineage>
        <taxon>Eukaryota</taxon>
        <taxon>Fungi</taxon>
        <taxon>Fungi incertae sedis</taxon>
        <taxon>Mucoromycota</taxon>
        <taxon>Mucoromycotina</taxon>
        <taxon>Mucoromycetes</taxon>
        <taxon>Mucorales</taxon>
        <taxon>Mucorineae</taxon>
        <taxon>Mucoraceae</taxon>
        <taxon>Mucor</taxon>
    </lineage>
</organism>
<dbReference type="AlphaFoldDB" id="A0A8H4BRA4"/>
<dbReference type="PANTHER" id="PTHR24067">
    <property type="entry name" value="UBIQUITIN-CONJUGATING ENZYME E2"/>
    <property type="match status" value="1"/>
</dbReference>
<evidence type="ECO:0000259" key="8">
    <source>
        <dbReference type="PROSITE" id="PS50127"/>
    </source>
</evidence>
<dbReference type="PROSITE" id="PS50127">
    <property type="entry name" value="UBC_2"/>
    <property type="match status" value="1"/>
</dbReference>
<evidence type="ECO:0000256" key="2">
    <source>
        <dbReference type="ARBA" id="ARBA00022679"/>
    </source>
</evidence>
<dbReference type="EC" id="2.3.2.23" evidence="1"/>
<evidence type="ECO:0000313" key="9">
    <source>
        <dbReference type="EMBL" id="KAF1807134.1"/>
    </source>
</evidence>
<reference evidence="9 10" key="1">
    <citation type="submission" date="2019-09" db="EMBL/GenBank/DDBJ databases">
        <authorList>
            <consortium name="DOE Joint Genome Institute"/>
            <person name="Mondo S.J."/>
            <person name="Navarro-Mendoza M.I."/>
            <person name="Perez-Arques C."/>
            <person name="Panchal S."/>
            <person name="Nicolas F.E."/>
            <person name="Ganguly P."/>
            <person name="Pangilinan J."/>
            <person name="Grigoriev I."/>
            <person name="Heitman J."/>
            <person name="Sanya K."/>
            <person name="Garre V."/>
        </authorList>
    </citation>
    <scope>NUCLEOTIDE SEQUENCE [LARGE SCALE GENOMIC DNA]</scope>
    <source>
        <strain evidence="9 10">MU402</strain>
    </source>
</reference>
<dbReference type="Pfam" id="PF00179">
    <property type="entry name" value="UQ_con"/>
    <property type="match status" value="1"/>
</dbReference>
<dbReference type="CDD" id="cd23805">
    <property type="entry name" value="UBCc_UBE2T"/>
    <property type="match status" value="1"/>
</dbReference>
<dbReference type="Gene3D" id="3.10.110.10">
    <property type="entry name" value="Ubiquitin Conjugating Enzyme"/>
    <property type="match status" value="1"/>
</dbReference>
<keyword evidence="5 7" id="KW-0067">ATP-binding</keyword>
<dbReference type="GO" id="GO:0005524">
    <property type="term" value="F:ATP binding"/>
    <property type="evidence" value="ECO:0007669"/>
    <property type="project" value="UniProtKB-UniRule"/>
</dbReference>
<dbReference type="SMART" id="SM00212">
    <property type="entry name" value="UBCc"/>
    <property type="match status" value="1"/>
</dbReference>
<sequence length="182" mass="20908">MNSSIQSNRLKKEIMDLDRDPPPGITCYPKDDNITKLEAYIKGPPDTPYAKGLFKLDVLIPNNYPFDPPQIRFVTRIYHPNIDDAGRICVDILKKGDKGRWNPAYNLRTTLLLLAQLLAEPNPEDPLDAQIAKEYQIDKPTFDQKALESTLKFANEEAVMSDHQNQDQDKVRRRVGFLKDRI</sequence>
<dbReference type="InterPro" id="IPR023313">
    <property type="entry name" value="UBQ-conjugating_AS"/>
</dbReference>
<evidence type="ECO:0000256" key="6">
    <source>
        <dbReference type="PROSITE-ProRule" id="PRU10133"/>
    </source>
</evidence>
<dbReference type="EMBL" id="JAAECE010000001">
    <property type="protein sequence ID" value="KAF1807134.1"/>
    <property type="molecule type" value="Genomic_DNA"/>
</dbReference>
<comment type="caution">
    <text evidence="9">The sequence shown here is derived from an EMBL/GenBank/DDBJ whole genome shotgun (WGS) entry which is preliminary data.</text>
</comment>
<feature type="active site" description="Glycyl thioester intermediate" evidence="6">
    <location>
        <position position="89"/>
    </location>
</feature>
<keyword evidence="3 7" id="KW-0547">Nucleotide-binding</keyword>
<keyword evidence="2" id="KW-0808">Transferase</keyword>
<dbReference type="SUPFAM" id="SSF54495">
    <property type="entry name" value="UBC-like"/>
    <property type="match status" value="1"/>
</dbReference>
<dbReference type="InterPro" id="IPR050113">
    <property type="entry name" value="Ub_conjugating_enzyme"/>
</dbReference>
<name>A0A8H4BRA4_MUCCL</name>
<evidence type="ECO:0000256" key="5">
    <source>
        <dbReference type="ARBA" id="ARBA00022840"/>
    </source>
</evidence>
<evidence type="ECO:0000256" key="1">
    <source>
        <dbReference type="ARBA" id="ARBA00012486"/>
    </source>
</evidence>
<evidence type="ECO:0000256" key="7">
    <source>
        <dbReference type="RuleBase" id="RU362109"/>
    </source>
</evidence>
<dbReference type="InterPro" id="IPR000608">
    <property type="entry name" value="UBC"/>
</dbReference>